<dbReference type="EMBL" id="FR904694">
    <property type="protein sequence ID" value="CDQ69985.1"/>
    <property type="molecule type" value="Genomic_DNA"/>
</dbReference>
<feature type="compositionally biased region" description="Low complexity" evidence="1">
    <location>
        <begin position="232"/>
        <end position="266"/>
    </location>
</feature>
<feature type="compositionally biased region" description="Basic and acidic residues" evidence="1">
    <location>
        <begin position="278"/>
        <end position="302"/>
    </location>
</feature>
<sequence>MEYGFNQEERVFSAKKIQKYWRSHQDRRLFQLMSLTVRAAEHCLAPAILRQLSPREADLVRDPSMHCKVRFRFSGSQFPPVIVFKIFHLGGGRQYISGKRVFRPSNQATTDTCRMMGNRTFINHIIADEIQRQGRMISDTSYITSMRDFMQYSSHLDELPAYLGGRENTWRSLSLQGLSRNILQWDSLEVGGKGTVADRLRQELLLLAPQIPCPLIGGAIPPRMLRSPAAPPSSVVSTARHASQPATSSTPLPSTRRSARARTSAARMRHLYILGGTPKDENNETTEKNHNPERGEQEKDMEGSVVKPEAPQIVWPLGLEEDSSENSLSDSEWEEEAEKLCLWTRQLALDDMDNVPST</sequence>
<proteinExistence type="predicted"/>
<protein>
    <submittedName>
        <fullName evidence="2">Uncharacterized protein</fullName>
    </submittedName>
</protein>
<dbReference type="PROSITE" id="PS50096">
    <property type="entry name" value="IQ"/>
    <property type="match status" value="1"/>
</dbReference>
<reference evidence="2" key="1">
    <citation type="journal article" date="2014" name="Nat. Commun.">
        <title>The rainbow trout genome provides novel insights into evolution after whole-genome duplication in vertebrates.</title>
        <authorList>
            <person name="Berthelot C."/>
            <person name="Brunet F."/>
            <person name="Chalopin D."/>
            <person name="Juanchich A."/>
            <person name="Bernard M."/>
            <person name="Noel B."/>
            <person name="Bento P."/>
            <person name="Da Silva C."/>
            <person name="Labadie K."/>
            <person name="Alberti A."/>
            <person name="Aury J.M."/>
            <person name="Louis A."/>
            <person name="Dehais P."/>
            <person name="Bardou P."/>
            <person name="Montfort J."/>
            <person name="Klopp C."/>
            <person name="Cabau C."/>
            <person name="Gaspin C."/>
            <person name="Thorgaard G.H."/>
            <person name="Boussaha M."/>
            <person name="Quillet E."/>
            <person name="Guyomard R."/>
            <person name="Galiana D."/>
            <person name="Bobe J."/>
            <person name="Volff J.N."/>
            <person name="Genet C."/>
            <person name="Wincker P."/>
            <person name="Jaillon O."/>
            <person name="Roest Crollius H."/>
            <person name="Guiguen Y."/>
        </authorList>
    </citation>
    <scope>NUCLEOTIDE SEQUENCE [LARGE SCALE GENOMIC DNA]</scope>
</reference>
<evidence type="ECO:0000313" key="3">
    <source>
        <dbReference type="Proteomes" id="UP000193380"/>
    </source>
</evidence>
<gene>
    <name evidence="2" type="ORF">GSONMT00004106001</name>
</gene>
<dbReference type="PaxDb" id="8022-A0A060WZF5"/>
<dbReference type="PANTHER" id="PTHR33504">
    <property type="entry name" value="NADH DEHYDROGENASE (UBIQUINONE) 1 BETA SUBCOMPLEX, 4"/>
    <property type="match status" value="1"/>
</dbReference>
<dbReference type="AlphaFoldDB" id="A0A060WZF5"/>
<dbReference type="STRING" id="8022.A0A060WZF5"/>
<organism evidence="2 3">
    <name type="scientific">Oncorhynchus mykiss</name>
    <name type="common">Rainbow trout</name>
    <name type="synonym">Salmo gairdneri</name>
    <dbReference type="NCBI Taxonomy" id="8022"/>
    <lineage>
        <taxon>Eukaryota</taxon>
        <taxon>Metazoa</taxon>
        <taxon>Chordata</taxon>
        <taxon>Craniata</taxon>
        <taxon>Vertebrata</taxon>
        <taxon>Euteleostomi</taxon>
        <taxon>Actinopterygii</taxon>
        <taxon>Neopterygii</taxon>
        <taxon>Teleostei</taxon>
        <taxon>Protacanthopterygii</taxon>
        <taxon>Salmoniformes</taxon>
        <taxon>Salmonidae</taxon>
        <taxon>Salmoninae</taxon>
        <taxon>Oncorhynchus</taxon>
    </lineage>
</organism>
<feature type="region of interest" description="Disordered" evidence="1">
    <location>
        <begin position="227"/>
        <end position="308"/>
    </location>
</feature>
<dbReference type="PANTHER" id="PTHR33504:SF1">
    <property type="entry name" value="FAMILY WITH SEQUENCE SIMILARITY 90, MEMBER A1B"/>
    <property type="match status" value="1"/>
</dbReference>
<evidence type="ECO:0000256" key="1">
    <source>
        <dbReference type="SAM" id="MobiDB-lite"/>
    </source>
</evidence>
<accession>A0A060WZF5</accession>
<dbReference type="Proteomes" id="UP000193380">
    <property type="component" value="Unassembled WGS sequence"/>
</dbReference>
<reference evidence="2" key="2">
    <citation type="submission" date="2014-03" db="EMBL/GenBank/DDBJ databases">
        <authorList>
            <person name="Genoscope - CEA"/>
        </authorList>
    </citation>
    <scope>NUCLEOTIDE SEQUENCE</scope>
</reference>
<evidence type="ECO:0000313" key="2">
    <source>
        <dbReference type="EMBL" id="CDQ69985.1"/>
    </source>
</evidence>
<name>A0A060WZF5_ONCMY</name>